<reference evidence="3 4" key="1">
    <citation type="submission" date="2016-09" db="EMBL/GenBank/DDBJ databases">
        <title>Serratia marcescens MSU-97 and epiphytic antimycotic-producing bacteria.</title>
        <authorList>
            <person name="Matilla M.A."/>
        </authorList>
    </citation>
    <scope>NUCLEOTIDE SEQUENCE [LARGE SCALE GENOMIC DNA]</scope>
    <source>
        <strain evidence="3 4">MSU-97</strain>
    </source>
</reference>
<name>A0A1Q4P4G2_SERMA</name>
<dbReference type="GO" id="GO:0006355">
    <property type="term" value="P:regulation of DNA-templated transcription"/>
    <property type="evidence" value="ECO:0007669"/>
    <property type="project" value="InterPro"/>
</dbReference>
<feature type="domain" description="HTH luxR-type" evidence="2">
    <location>
        <begin position="128"/>
        <end position="185"/>
    </location>
</feature>
<dbReference type="EMBL" id="MJAO01000003">
    <property type="protein sequence ID" value="OKB68025.1"/>
    <property type="molecule type" value="Genomic_DNA"/>
</dbReference>
<sequence length="197" mass="21758">MKAALQSDPCVARVVAREALAEMLSMLAVCPGAATSPSGLVLRLPMRAQEALSVLLQLRELHMARYTRVVVLSNVAPDIVRRVLAHLGVNGAARVVDARCPLPVLCRTAISTMGEIDGSDEAFYCEPHNLLSHRERYVLGKTLREISIYNQARQAQLSAKTIYTHRARALLKLGAPDVLTLLRQFTPVAYRRDGLRY</sequence>
<comment type="caution">
    <text evidence="3">The sequence shown here is derived from an EMBL/GenBank/DDBJ whole genome shotgun (WGS) entry which is preliminary data.</text>
</comment>
<accession>A0A1Q4P4G2</accession>
<dbReference type="Proteomes" id="UP000185770">
    <property type="component" value="Unassembled WGS sequence"/>
</dbReference>
<evidence type="ECO:0000256" key="1">
    <source>
        <dbReference type="ARBA" id="ARBA00023125"/>
    </source>
</evidence>
<evidence type="ECO:0000313" key="4">
    <source>
        <dbReference type="Proteomes" id="UP000185770"/>
    </source>
</evidence>
<evidence type="ECO:0000313" key="3">
    <source>
        <dbReference type="EMBL" id="OKB68025.1"/>
    </source>
</evidence>
<organism evidence="3 4">
    <name type="scientific">Serratia marcescens</name>
    <dbReference type="NCBI Taxonomy" id="615"/>
    <lineage>
        <taxon>Bacteria</taxon>
        <taxon>Pseudomonadati</taxon>
        <taxon>Pseudomonadota</taxon>
        <taxon>Gammaproteobacteria</taxon>
        <taxon>Enterobacterales</taxon>
        <taxon>Yersiniaceae</taxon>
        <taxon>Serratia</taxon>
    </lineage>
</organism>
<dbReference type="SMART" id="SM00421">
    <property type="entry name" value="HTH_LUXR"/>
    <property type="match status" value="1"/>
</dbReference>
<keyword evidence="1" id="KW-0238">DNA-binding</keyword>
<dbReference type="SUPFAM" id="SSF46894">
    <property type="entry name" value="C-terminal effector domain of the bipartite response regulators"/>
    <property type="match status" value="1"/>
</dbReference>
<evidence type="ECO:0000259" key="2">
    <source>
        <dbReference type="SMART" id="SM00421"/>
    </source>
</evidence>
<proteinExistence type="predicted"/>
<dbReference type="Gene3D" id="1.10.10.10">
    <property type="entry name" value="Winged helix-like DNA-binding domain superfamily/Winged helix DNA-binding domain"/>
    <property type="match status" value="1"/>
</dbReference>
<dbReference type="InterPro" id="IPR000792">
    <property type="entry name" value="Tscrpt_reg_LuxR_C"/>
</dbReference>
<dbReference type="InterPro" id="IPR036388">
    <property type="entry name" value="WH-like_DNA-bd_sf"/>
</dbReference>
<dbReference type="InterPro" id="IPR016032">
    <property type="entry name" value="Sig_transdc_resp-reg_C-effctor"/>
</dbReference>
<protein>
    <recommendedName>
        <fullName evidence="2">HTH luxR-type domain-containing protein</fullName>
    </recommendedName>
</protein>
<gene>
    <name evidence="3" type="ORF">BHU62_03275</name>
</gene>
<dbReference type="AlphaFoldDB" id="A0A1Q4P4G2"/>
<dbReference type="GO" id="GO:0003677">
    <property type="term" value="F:DNA binding"/>
    <property type="evidence" value="ECO:0007669"/>
    <property type="project" value="UniProtKB-KW"/>
</dbReference>